<proteinExistence type="predicted"/>
<evidence type="ECO:0000313" key="1">
    <source>
        <dbReference type="EMBL" id="CAA6823017.1"/>
    </source>
</evidence>
<sequence length="83" mass="9583">MNEEHIEKIKKDFDQSDYDLVISEMESITLSHVMANSQTNLDNTWTAILHLSNGDLNEIGRLVDAAKTDFRDVIYWATLLKKQ</sequence>
<protein>
    <submittedName>
        <fullName evidence="1">Uncharacterized protein</fullName>
    </submittedName>
</protein>
<name>A0A6S6TXY4_9BACT</name>
<organism evidence="1">
    <name type="scientific">uncultured Sulfurovum sp</name>
    <dbReference type="NCBI Taxonomy" id="269237"/>
    <lineage>
        <taxon>Bacteria</taxon>
        <taxon>Pseudomonadati</taxon>
        <taxon>Campylobacterota</taxon>
        <taxon>Epsilonproteobacteria</taxon>
        <taxon>Campylobacterales</taxon>
        <taxon>Sulfurovaceae</taxon>
        <taxon>Sulfurovum</taxon>
        <taxon>environmental samples</taxon>
    </lineage>
</organism>
<reference evidence="1" key="1">
    <citation type="submission" date="2020-01" db="EMBL/GenBank/DDBJ databases">
        <authorList>
            <person name="Meier V. D."/>
            <person name="Meier V D."/>
        </authorList>
    </citation>
    <scope>NUCLEOTIDE SEQUENCE</scope>
    <source>
        <strain evidence="1">HLG_WM_MAG_01</strain>
    </source>
</reference>
<dbReference type="AlphaFoldDB" id="A0A6S6TXY4"/>
<gene>
    <name evidence="1" type="ORF">HELGO_WM863</name>
</gene>
<accession>A0A6S6TXY4</accession>
<dbReference type="EMBL" id="CACVAS010000117">
    <property type="protein sequence ID" value="CAA6823017.1"/>
    <property type="molecule type" value="Genomic_DNA"/>
</dbReference>